<evidence type="ECO:0000313" key="2">
    <source>
        <dbReference type="Proteomes" id="UP000767327"/>
    </source>
</evidence>
<name>A0A971CYR1_9BIFI</name>
<organism evidence="1 2">
    <name type="scientific">Bifidobacterium crudilactis</name>
    <dbReference type="NCBI Taxonomy" id="327277"/>
    <lineage>
        <taxon>Bacteria</taxon>
        <taxon>Bacillati</taxon>
        <taxon>Actinomycetota</taxon>
        <taxon>Actinomycetes</taxon>
        <taxon>Bifidobacteriales</taxon>
        <taxon>Bifidobacteriaceae</taxon>
        <taxon>Bifidobacterium</taxon>
    </lineage>
</organism>
<dbReference type="SUPFAM" id="SSF47413">
    <property type="entry name" value="lambda repressor-like DNA-binding domains"/>
    <property type="match status" value="1"/>
</dbReference>
<proteinExistence type="predicted"/>
<dbReference type="CDD" id="cd00093">
    <property type="entry name" value="HTH_XRE"/>
    <property type="match status" value="1"/>
</dbReference>
<comment type="caution">
    <text evidence="1">The sequence shown here is derived from an EMBL/GenBank/DDBJ whole genome shotgun (WGS) entry which is preliminary data.</text>
</comment>
<dbReference type="RefSeq" id="WP_273173460.1">
    <property type="nucleotide sequence ID" value="NZ_JAAXZR010000019.1"/>
</dbReference>
<protein>
    <submittedName>
        <fullName evidence="1">Helix-turn-helix transcriptional regulator</fullName>
    </submittedName>
</protein>
<gene>
    <name evidence="1" type="ORF">GXW98_04730</name>
</gene>
<accession>A0A971CYR1</accession>
<dbReference type="InterPro" id="IPR001387">
    <property type="entry name" value="Cro/C1-type_HTH"/>
</dbReference>
<dbReference type="EMBL" id="JAAXZR010000019">
    <property type="protein sequence ID" value="NLT79575.1"/>
    <property type="molecule type" value="Genomic_DNA"/>
</dbReference>
<evidence type="ECO:0000313" key="1">
    <source>
        <dbReference type="EMBL" id="NLT79575.1"/>
    </source>
</evidence>
<dbReference type="GO" id="GO:0003677">
    <property type="term" value="F:DNA binding"/>
    <property type="evidence" value="ECO:0007669"/>
    <property type="project" value="InterPro"/>
</dbReference>
<dbReference type="AlphaFoldDB" id="A0A971CYR1"/>
<reference evidence="1" key="2">
    <citation type="submission" date="2020-01" db="EMBL/GenBank/DDBJ databases">
        <authorList>
            <person name="Campanaro S."/>
        </authorList>
    </citation>
    <scope>NUCLEOTIDE SEQUENCE</scope>
    <source>
        <strain evidence="1">AS01afH2WH_6</strain>
    </source>
</reference>
<sequence>MSDPDQIPCKEFFNLAIRVAVLREGLTLTDTAVRAGIPRTTFYDRLHGLKAWSIEQLCKIADVLFDNGFDDLAEAAKEEARRVGASV</sequence>
<dbReference type="InterPro" id="IPR010982">
    <property type="entry name" value="Lambda_DNA-bd_dom_sf"/>
</dbReference>
<dbReference type="Proteomes" id="UP000767327">
    <property type="component" value="Unassembled WGS sequence"/>
</dbReference>
<reference evidence="1" key="1">
    <citation type="journal article" date="2020" name="Biotechnol. Biofuels">
        <title>New insights from the biogas microbiome by comprehensive genome-resolved metagenomics of nearly 1600 species originating from multiple anaerobic digesters.</title>
        <authorList>
            <person name="Campanaro S."/>
            <person name="Treu L."/>
            <person name="Rodriguez-R L.M."/>
            <person name="Kovalovszki A."/>
            <person name="Ziels R.M."/>
            <person name="Maus I."/>
            <person name="Zhu X."/>
            <person name="Kougias P.G."/>
            <person name="Basile A."/>
            <person name="Luo G."/>
            <person name="Schluter A."/>
            <person name="Konstantinidis K.T."/>
            <person name="Angelidaki I."/>
        </authorList>
    </citation>
    <scope>NUCLEOTIDE SEQUENCE</scope>
    <source>
        <strain evidence="1">AS01afH2WH_6</strain>
    </source>
</reference>